<evidence type="ECO:0000313" key="2">
    <source>
        <dbReference type="Proteomes" id="UP000306038"/>
    </source>
</evidence>
<proteinExistence type="predicted"/>
<accession>A0ABY2R6R0</accession>
<comment type="caution">
    <text evidence="1">The sequence shown here is derived from an EMBL/GenBank/DDBJ whole genome shotgun (WGS) entry which is preliminary data.</text>
</comment>
<dbReference type="Proteomes" id="UP000306038">
    <property type="component" value="Unassembled WGS sequence"/>
</dbReference>
<organism evidence="1 2">
    <name type="scientific">Chryseobacterium candidae</name>
    <dbReference type="NCBI Taxonomy" id="1978493"/>
    <lineage>
        <taxon>Bacteria</taxon>
        <taxon>Pseudomonadati</taxon>
        <taxon>Bacteroidota</taxon>
        <taxon>Flavobacteriia</taxon>
        <taxon>Flavobacteriales</taxon>
        <taxon>Weeksellaceae</taxon>
        <taxon>Chryseobacterium group</taxon>
        <taxon>Chryseobacterium</taxon>
    </lineage>
</organism>
<dbReference type="EMBL" id="SDLV01000023">
    <property type="protein sequence ID" value="THV59064.1"/>
    <property type="molecule type" value="Genomic_DNA"/>
</dbReference>
<protein>
    <recommendedName>
        <fullName evidence="3">SH3 domain-containing protein</fullName>
    </recommendedName>
</protein>
<reference evidence="1 2" key="1">
    <citation type="submission" date="2019-01" db="EMBL/GenBank/DDBJ databases">
        <authorList>
            <person name="B I."/>
            <person name="Ch S."/>
            <person name="Ch V.R."/>
        </authorList>
    </citation>
    <scope>NUCLEOTIDE SEQUENCE [LARGE SCALE GENOMIC DNA]</scope>
    <source>
        <strain evidence="1 2">JC507</strain>
    </source>
</reference>
<dbReference type="RefSeq" id="WP_136522278.1">
    <property type="nucleotide sequence ID" value="NZ_SDLV01000023.1"/>
</dbReference>
<evidence type="ECO:0000313" key="1">
    <source>
        <dbReference type="EMBL" id="THV59064.1"/>
    </source>
</evidence>
<keyword evidence="2" id="KW-1185">Reference proteome</keyword>
<gene>
    <name evidence="1" type="ORF">EK417_11935</name>
</gene>
<name>A0ABY2R6R0_9FLAO</name>
<sequence>MMKEFSFFLFTLNILIPKYKKTAWKAGACFPLFCCFLMVMSSCYKNQEFVSHTIVNASLSLPKSMVVKKEWTEDSRLYTINTANKHIGYIYYGDYKPFVEDNYMITIEPEIFEKFKNNREFRAYFSDNSNRYYRNGVFNVNYYY</sequence>
<evidence type="ECO:0008006" key="3">
    <source>
        <dbReference type="Google" id="ProtNLM"/>
    </source>
</evidence>